<evidence type="ECO:0000256" key="2">
    <source>
        <dbReference type="SAM" id="MobiDB-lite"/>
    </source>
</evidence>
<keyword evidence="3" id="KW-0472">Membrane</keyword>
<dbReference type="EMBL" id="CP048836">
    <property type="protein sequence ID" value="QID19660.1"/>
    <property type="molecule type" value="Genomic_DNA"/>
</dbReference>
<dbReference type="Proteomes" id="UP000501991">
    <property type="component" value="Chromosome"/>
</dbReference>
<keyword evidence="1" id="KW-0488">Methylation</keyword>
<gene>
    <name evidence="4" type="ORF">G3580_00320</name>
</gene>
<evidence type="ECO:0000313" key="4">
    <source>
        <dbReference type="EMBL" id="QID19660.1"/>
    </source>
</evidence>
<dbReference type="PANTHER" id="PTHR30093:SF47">
    <property type="entry name" value="TYPE IV PILUS NON-CORE MINOR PILIN PILE"/>
    <property type="match status" value="1"/>
</dbReference>
<evidence type="ECO:0000256" key="1">
    <source>
        <dbReference type="ARBA" id="ARBA00022481"/>
    </source>
</evidence>
<feature type="transmembrane region" description="Helical" evidence="3">
    <location>
        <begin position="37"/>
        <end position="60"/>
    </location>
</feature>
<accession>A0A6C1BB84</accession>
<dbReference type="GO" id="GO:0015628">
    <property type="term" value="P:protein secretion by the type II secretion system"/>
    <property type="evidence" value="ECO:0007669"/>
    <property type="project" value="InterPro"/>
</dbReference>
<proteinExistence type="predicted"/>
<dbReference type="InterPro" id="IPR045584">
    <property type="entry name" value="Pilin-like"/>
</dbReference>
<protein>
    <submittedName>
        <fullName evidence="4">Type II secretion system protein</fullName>
    </submittedName>
</protein>
<dbReference type="NCBIfam" id="TIGR02532">
    <property type="entry name" value="IV_pilin_GFxxxE"/>
    <property type="match status" value="1"/>
</dbReference>
<feature type="region of interest" description="Disordered" evidence="2">
    <location>
        <begin position="138"/>
        <end position="165"/>
    </location>
</feature>
<evidence type="ECO:0000256" key="3">
    <source>
        <dbReference type="SAM" id="Phobius"/>
    </source>
</evidence>
<dbReference type="PROSITE" id="PS00409">
    <property type="entry name" value="PROKAR_NTER_METHYL"/>
    <property type="match status" value="1"/>
</dbReference>
<dbReference type="AlphaFoldDB" id="A0A6C1BB84"/>
<keyword evidence="3" id="KW-1133">Transmembrane helix</keyword>
<organism evidence="4 5">
    <name type="scientific">Nitrogeniibacter mangrovi</name>
    <dbReference type="NCBI Taxonomy" id="2016596"/>
    <lineage>
        <taxon>Bacteria</taxon>
        <taxon>Pseudomonadati</taxon>
        <taxon>Pseudomonadota</taxon>
        <taxon>Betaproteobacteria</taxon>
        <taxon>Rhodocyclales</taxon>
        <taxon>Zoogloeaceae</taxon>
        <taxon>Nitrogeniibacter</taxon>
    </lineage>
</organism>
<dbReference type="Pfam" id="PF07963">
    <property type="entry name" value="N_methyl"/>
    <property type="match status" value="1"/>
</dbReference>
<dbReference type="InterPro" id="IPR012902">
    <property type="entry name" value="N_methyl_site"/>
</dbReference>
<dbReference type="SUPFAM" id="SSF54523">
    <property type="entry name" value="Pili subunits"/>
    <property type="match status" value="1"/>
</dbReference>
<name>A0A6C1BB84_9RHOO</name>
<dbReference type="Gene3D" id="3.30.700.10">
    <property type="entry name" value="Glycoprotein, Type 4 Pilin"/>
    <property type="match status" value="1"/>
</dbReference>
<dbReference type="KEGG" id="azq:G3580_00320"/>
<dbReference type="GO" id="GO:0015627">
    <property type="term" value="C:type II protein secretion system complex"/>
    <property type="evidence" value="ECO:0007669"/>
    <property type="project" value="InterPro"/>
</dbReference>
<dbReference type="PANTHER" id="PTHR30093">
    <property type="entry name" value="GENERAL SECRETION PATHWAY PROTEIN G"/>
    <property type="match status" value="1"/>
</dbReference>
<dbReference type="PRINTS" id="PR00813">
    <property type="entry name" value="BCTERIALGSPG"/>
</dbReference>
<dbReference type="InterPro" id="IPR000983">
    <property type="entry name" value="Bac_GSPG_pilin"/>
</dbReference>
<reference evidence="4 5" key="1">
    <citation type="submission" date="2020-02" db="EMBL/GenBank/DDBJ databases">
        <title>Nitrogenibacter mangrovi gen. nov., sp. nov. isolated from mangrove sediment, a denitrifying betaproteobacterium.</title>
        <authorList>
            <person name="Liao H."/>
            <person name="Tian Y."/>
        </authorList>
    </citation>
    <scope>NUCLEOTIDE SEQUENCE [LARGE SCALE GENOMIC DNA]</scope>
    <source>
        <strain evidence="4 5">M9-3-2</strain>
    </source>
</reference>
<evidence type="ECO:0000313" key="5">
    <source>
        <dbReference type="Proteomes" id="UP000501991"/>
    </source>
</evidence>
<keyword evidence="3" id="KW-0812">Transmembrane</keyword>
<sequence>MVGRKSEAPSAVPPPHWRKALRFSALRTEGAGRRRGFTLIELVVTVAIIGVLAAVAMPLAQMTAQRARESELRVALRTLRNGIDAYKAAGEAGRIAVDAEGSGYPPSLEVLVKGVADIKSPEPKLIYFLRRLPRDPFNADPDLPPEQTWGLRSYKSPPDDPQPGEDVFDVYSLSDRVGLNGIPYRQW</sequence>
<keyword evidence="5" id="KW-1185">Reference proteome</keyword>